<sequence>MASFQRRPCKPKPNKFFYVCGRLILKSQGRHLTQEVEEAYFLYFGCKVADKDSNWAPQGVSRKLQCDSCSVDERQKNAFRCHLLSLWCDRNLQIIFMIEHLSKEHRRMFKK</sequence>
<gene>
    <name evidence="1" type="ORF">AVEN_99553_1</name>
</gene>
<keyword evidence="2" id="KW-1185">Reference proteome</keyword>
<organism evidence="1 2">
    <name type="scientific">Araneus ventricosus</name>
    <name type="common">Orbweaver spider</name>
    <name type="synonym">Epeira ventricosa</name>
    <dbReference type="NCBI Taxonomy" id="182803"/>
    <lineage>
        <taxon>Eukaryota</taxon>
        <taxon>Metazoa</taxon>
        <taxon>Ecdysozoa</taxon>
        <taxon>Arthropoda</taxon>
        <taxon>Chelicerata</taxon>
        <taxon>Arachnida</taxon>
        <taxon>Araneae</taxon>
        <taxon>Araneomorphae</taxon>
        <taxon>Entelegynae</taxon>
        <taxon>Araneoidea</taxon>
        <taxon>Araneidae</taxon>
        <taxon>Araneus</taxon>
    </lineage>
</organism>
<reference evidence="1 2" key="1">
    <citation type="journal article" date="2019" name="Sci. Rep.">
        <title>Orb-weaving spider Araneus ventricosus genome elucidates the spidroin gene catalogue.</title>
        <authorList>
            <person name="Kono N."/>
            <person name="Nakamura H."/>
            <person name="Ohtoshi R."/>
            <person name="Moran D.A.P."/>
            <person name="Shinohara A."/>
            <person name="Yoshida Y."/>
            <person name="Fujiwara M."/>
            <person name="Mori M."/>
            <person name="Tomita M."/>
            <person name="Arakawa K."/>
        </authorList>
    </citation>
    <scope>NUCLEOTIDE SEQUENCE [LARGE SCALE GENOMIC DNA]</scope>
</reference>
<dbReference type="Proteomes" id="UP000499080">
    <property type="component" value="Unassembled WGS sequence"/>
</dbReference>
<evidence type="ECO:0000313" key="2">
    <source>
        <dbReference type="Proteomes" id="UP000499080"/>
    </source>
</evidence>
<comment type="caution">
    <text evidence="1">The sequence shown here is derived from an EMBL/GenBank/DDBJ whole genome shotgun (WGS) entry which is preliminary data.</text>
</comment>
<dbReference type="AlphaFoldDB" id="A0A4Y2MCU9"/>
<evidence type="ECO:0000313" key="1">
    <source>
        <dbReference type="EMBL" id="GBN24304.1"/>
    </source>
</evidence>
<accession>A0A4Y2MCU9</accession>
<dbReference type="EMBL" id="BGPR01007102">
    <property type="protein sequence ID" value="GBN24304.1"/>
    <property type="molecule type" value="Genomic_DNA"/>
</dbReference>
<name>A0A4Y2MCU9_ARAVE</name>
<proteinExistence type="predicted"/>
<protein>
    <submittedName>
        <fullName evidence="1">Uncharacterized protein</fullName>
    </submittedName>
</protein>